<keyword evidence="8 16" id="KW-0808">Transferase</keyword>
<evidence type="ECO:0000256" key="7">
    <source>
        <dbReference type="ARBA" id="ARBA00022490"/>
    </source>
</evidence>
<evidence type="ECO:0000256" key="2">
    <source>
        <dbReference type="ARBA" id="ARBA00001958"/>
    </source>
</evidence>
<feature type="binding site" evidence="16">
    <location>
        <position position="120"/>
    </location>
    <ligand>
        <name>ATP</name>
        <dbReference type="ChEBI" id="CHEBI:30616"/>
    </ligand>
</feature>
<comment type="similarity">
    <text evidence="14 16">Belongs to the type III pantothenate kinase family.</text>
</comment>
<comment type="subcellular location">
    <subcellularLocation>
        <location evidence="3 16">Cytoplasm</location>
    </subcellularLocation>
</comment>
<dbReference type="InterPro" id="IPR004619">
    <property type="entry name" value="Type_III_PanK"/>
</dbReference>
<proteinExistence type="inferred from homology"/>
<feature type="binding site" evidence="16">
    <location>
        <begin position="8"/>
        <end position="15"/>
    </location>
    <ligand>
        <name>ATP</name>
        <dbReference type="ChEBI" id="CHEBI:30616"/>
    </ligand>
</feature>
<evidence type="ECO:0000256" key="8">
    <source>
        <dbReference type="ARBA" id="ARBA00022679"/>
    </source>
</evidence>
<keyword evidence="18" id="KW-1185">Reference proteome</keyword>
<dbReference type="AlphaFoldDB" id="A0A2U1F7C3"/>
<comment type="pathway">
    <text evidence="4 16">Cofactor biosynthesis; coenzyme A biosynthesis; CoA from (R)-pantothenate: step 1/5.</text>
</comment>
<dbReference type="CDD" id="cd24015">
    <property type="entry name" value="ASKHA_NBD_PanK-III"/>
    <property type="match status" value="1"/>
</dbReference>
<name>A0A2U1F7C3_9PORP</name>
<feature type="binding site" evidence="16">
    <location>
        <position position="88"/>
    </location>
    <ligand>
        <name>substrate</name>
    </ligand>
</feature>
<feature type="binding site" evidence="16">
    <location>
        <position position="175"/>
    </location>
    <ligand>
        <name>substrate</name>
    </ligand>
</feature>
<evidence type="ECO:0000256" key="14">
    <source>
        <dbReference type="ARBA" id="ARBA00038036"/>
    </source>
</evidence>
<dbReference type="SUPFAM" id="SSF53067">
    <property type="entry name" value="Actin-like ATPase domain"/>
    <property type="match status" value="2"/>
</dbReference>
<dbReference type="GO" id="GO:0005737">
    <property type="term" value="C:cytoplasm"/>
    <property type="evidence" value="ECO:0007669"/>
    <property type="project" value="UniProtKB-SubCell"/>
</dbReference>
<comment type="cofactor">
    <cofactor evidence="16">
        <name>NH4(+)</name>
        <dbReference type="ChEBI" id="CHEBI:28938"/>
    </cofactor>
    <cofactor evidence="16">
        <name>K(+)</name>
        <dbReference type="ChEBI" id="CHEBI:29103"/>
    </cofactor>
    <text evidence="16">A monovalent cation. Ammonium or potassium.</text>
</comment>
<evidence type="ECO:0000256" key="5">
    <source>
        <dbReference type="ARBA" id="ARBA00011738"/>
    </source>
</evidence>
<dbReference type="GeneID" id="94551271"/>
<feature type="active site" description="Proton acceptor" evidence="16">
    <location>
        <position position="96"/>
    </location>
</feature>
<keyword evidence="7 16" id="KW-0963">Cytoplasm</keyword>
<comment type="caution">
    <text evidence="17">The sequence shown here is derived from an EMBL/GenBank/DDBJ whole genome shotgun (WGS) entry which is preliminary data.</text>
</comment>
<dbReference type="UniPathway" id="UPA00241">
    <property type="reaction ID" value="UER00352"/>
</dbReference>
<gene>
    <name evidence="16" type="primary">coaX</name>
    <name evidence="17" type="ORF">C7382_1159</name>
</gene>
<dbReference type="PANTHER" id="PTHR34265:SF1">
    <property type="entry name" value="TYPE III PANTOTHENATE KINASE"/>
    <property type="match status" value="1"/>
</dbReference>
<comment type="subunit">
    <text evidence="5 16">Homodimer.</text>
</comment>
<dbReference type="GO" id="GO:0015937">
    <property type="term" value="P:coenzyme A biosynthetic process"/>
    <property type="evidence" value="ECO:0007669"/>
    <property type="project" value="UniProtKB-UniRule"/>
</dbReference>
<evidence type="ECO:0000256" key="9">
    <source>
        <dbReference type="ARBA" id="ARBA00022741"/>
    </source>
</evidence>
<dbReference type="GO" id="GO:0046872">
    <property type="term" value="F:metal ion binding"/>
    <property type="evidence" value="ECO:0007669"/>
    <property type="project" value="UniProtKB-KW"/>
</dbReference>
<dbReference type="OrthoDB" id="9804707at2"/>
<evidence type="ECO:0000313" key="17">
    <source>
        <dbReference type="EMBL" id="PVZ08076.1"/>
    </source>
</evidence>
<reference evidence="17 18" key="1">
    <citation type="submission" date="2018-04" db="EMBL/GenBank/DDBJ databases">
        <title>Genomic Encyclopedia of Type Strains, Phase IV (KMG-IV): sequencing the most valuable type-strain genomes for metagenomic binning, comparative biology and taxonomic classification.</title>
        <authorList>
            <person name="Goeker M."/>
        </authorList>
    </citation>
    <scope>NUCLEOTIDE SEQUENCE [LARGE SCALE GENOMIC DNA]</scope>
    <source>
        <strain evidence="17 18">DSM 28520</strain>
    </source>
</reference>
<evidence type="ECO:0000256" key="13">
    <source>
        <dbReference type="ARBA" id="ARBA00022993"/>
    </source>
</evidence>
<keyword evidence="10 16" id="KW-0418">Kinase</keyword>
<dbReference type="RefSeq" id="WP_116679809.1">
    <property type="nucleotide sequence ID" value="NZ_QEKY01000015.1"/>
</dbReference>
<evidence type="ECO:0000256" key="6">
    <source>
        <dbReference type="ARBA" id="ARBA00012102"/>
    </source>
</evidence>
<dbReference type="Proteomes" id="UP000245462">
    <property type="component" value="Unassembled WGS sequence"/>
</dbReference>
<dbReference type="PANTHER" id="PTHR34265">
    <property type="entry name" value="TYPE III PANTOTHENATE KINASE"/>
    <property type="match status" value="1"/>
</dbReference>
<dbReference type="Gene3D" id="3.30.420.40">
    <property type="match status" value="1"/>
</dbReference>
<keyword evidence="13 16" id="KW-0173">Coenzyme A biosynthesis</keyword>
<dbReference type="GO" id="GO:0004594">
    <property type="term" value="F:pantothenate kinase activity"/>
    <property type="evidence" value="ECO:0007669"/>
    <property type="project" value="UniProtKB-UniRule"/>
</dbReference>
<dbReference type="EC" id="2.7.1.33" evidence="6 16"/>
<keyword evidence="16" id="KW-0479">Metal-binding</keyword>
<dbReference type="EMBL" id="QEKY01000015">
    <property type="protein sequence ID" value="PVZ08076.1"/>
    <property type="molecule type" value="Genomic_DNA"/>
</dbReference>
<evidence type="ECO:0000256" key="3">
    <source>
        <dbReference type="ARBA" id="ARBA00004496"/>
    </source>
</evidence>
<keyword evidence="12 16" id="KW-0630">Potassium</keyword>
<evidence type="ECO:0000256" key="1">
    <source>
        <dbReference type="ARBA" id="ARBA00001206"/>
    </source>
</evidence>
<comment type="function">
    <text evidence="16">Catalyzes the phosphorylation of pantothenate (Pan), the first step in CoA biosynthesis.</text>
</comment>
<evidence type="ECO:0000313" key="18">
    <source>
        <dbReference type="Proteomes" id="UP000245462"/>
    </source>
</evidence>
<dbReference type="InterPro" id="IPR043129">
    <property type="entry name" value="ATPase_NBD"/>
</dbReference>
<dbReference type="GO" id="GO:0005524">
    <property type="term" value="F:ATP binding"/>
    <property type="evidence" value="ECO:0007669"/>
    <property type="project" value="UniProtKB-UniRule"/>
</dbReference>
<dbReference type="HAMAP" id="MF_01274">
    <property type="entry name" value="Pantothen_kinase_3"/>
    <property type="match status" value="1"/>
</dbReference>
<accession>A0A2U1F7C3</accession>
<sequence length="244" mass="26177">MSYHLIVDQGNTTCKVALVRDHAIENISLLSSTAGEALEQLIGGQQFDGAIYASVGQRDAVAETVVMRSATNVVFMGQDTPVPIRVAYDRRTLGADRLAAAVGAHSLYPNCELLVIDAGTAITYEHIAADGTYLGGNIAPGIQLRFKALHHFTGRLPLVEQPSLSQEIPLYGGTTEEAIVAGVIRGLAHEIDGYISTLHAKTEQARVIMTGGNANYLAQILQSRTLIHTDLVLLGLNRILEHNV</sequence>
<organism evidence="17 18">
    <name type="scientific">Porphyromonas loveana</name>
    <dbReference type="NCBI Taxonomy" id="1884669"/>
    <lineage>
        <taxon>Bacteria</taxon>
        <taxon>Pseudomonadati</taxon>
        <taxon>Bacteroidota</taxon>
        <taxon>Bacteroidia</taxon>
        <taxon>Bacteroidales</taxon>
        <taxon>Porphyromonadaceae</taxon>
        <taxon>Porphyromonas</taxon>
    </lineage>
</organism>
<keyword evidence="9 16" id="KW-0547">Nucleotide-binding</keyword>
<comment type="catalytic activity">
    <reaction evidence="1 16">
        <text>(R)-pantothenate + ATP = (R)-4'-phosphopantothenate + ADP + H(+)</text>
        <dbReference type="Rhea" id="RHEA:16373"/>
        <dbReference type="ChEBI" id="CHEBI:10986"/>
        <dbReference type="ChEBI" id="CHEBI:15378"/>
        <dbReference type="ChEBI" id="CHEBI:29032"/>
        <dbReference type="ChEBI" id="CHEBI:30616"/>
        <dbReference type="ChEBI" id="CHEBI:456216"/>
        <dbReference type="EC" id="2.7.1.33"/>
    </reaction>
</comment>
<evidence type="ECO:0000256" key="15">
    <source>
        <dbReference type="ARBA" id="ARBA00040883"/>
    </source>
</evidence>
<evidence type="ECO:0000256" key="11">
    <source>
        <dbReference type="ARBA" id="ARBA00022840"/>
    </source>
</evidence>
<evidence type="ECO:0000256" key="4">
    <source>
        <dbReference type="ARBA" id="ARBA00005225"/>
    </source>
</evidence>
<comment type="cofactor">
    <cofactor evidence="2">
        <name>K(+)</name>
        <dbReference type="ChEBI" id="CHEBI:29103"/>
    </cofactor>
</comment>
<keyword evidence="11 16" id="KW-0067">ATP-binding</keyword>
<feature type="binding site" evidence="16">
    <location>
        <position position="117"/>
    </location>
    <ligand>
        <name>K(+)</name>
        <dbReference type="ChEBI" id="CHEBI:29103"/>
    </ligand>
</feature>
<evidence type="ECO:0000256" key="10">
    <source>
        <dbReference type="ARBA" id="ARBA00022777"/>
    </source>
</evidence>
<feature type="binding site" evidence="16">
    <location>
        <begin position="94"/>
        <end position="97"/>
    </location>
    <ligand>
        <name>substrate</name>
    </ligand>
</feature>
<evidence type="ECO:0000256" key="12">
    <source>
        <dbReference type="ARBA" id="ARBA00022958"/>
    </source>
</evidence>
<dbReference type="Pfam" id="PF03309">
    <property type="entry name" value="Pan_kinase"/>
    <property type="match status" value="1"/>
</dbReference>
<protein>
    <recommendedName>
        <fullName evidence="15 16">Type III pantothenate kinase</fullName>
        <ecNumber evidence="6 16">2.7.1.33</ecNumber>
    </recommendedName>
    <alternativeName>
        <fullName evidence="16">PanK-III</fullName>
    </alternativeName>
    <alternativeName>
        <fullName evidence="16">Pantothenic acid kinase</fullName>
    </alternativeName>
</protein>
<dbReference type="NCBIfam" id="TIGR00671">
    <property type="entry name" value="baf"/>
    <property type="match status" value="1"/>
</dbReference>
<evidence type="ECO:0000256" key="16">
    <source>
        <dbReference type="HAMAP-Rule" id="MF_01274"/>
    </source>
</evidence>